<name>A0A6S7LC70_PARCT</name>
<dbReference type="Gene3D" id="3.40.50.150">
    <property type="entry name" value="Vaccinia Virus protein VP39"/>
    <property type="match status" value="1"/>
</dbReference>
<comment type="caution">
    <text evidence="1">The sequence shown here is derived from an EMBL/GenBank/DDBJ whole genome shotgun (WGS) entry which is preliminary data.</text>
</comment>
<gene>
    <name evidence="1" type="ORF">PACLA_8A026244</name>
</gene>
<dbReference type="InterPro" id="IPR029063">
    <property type="entry name" value="SAM-dependent_MTases_sf"/>
</dbReference>
<dbReference type="Pfam" id="PF13649">
    <property type="entry name" value="Methyltransf_25"/>
    <property type="match status" value="1"/>
</dbReference>
<reference evidence="1" key="1">
    <citation type="submission" date="2020-04" db="EMBL/GenBank/DDBJ databases">
        <authorList>
            <person name="Alioto T."/>
            <person name="Alioto T."/>
            <person name="Gomez Garrido J."/>
        </authorList>
    </citation>
    <scope>NUCLEOTIDE SEQUENCE</scope>
    <source>
        <strain evidence="1">A484AB</strain>
    </source>
</reference>
<sequence>MYTMTTENYDGYTHVHNLQEKALKEDTTEEELKEVYAAWSKTYDKDMCINLSYNGPAVAAEQFTQTLKEFGYTNDTRILDLGCGTGLVGEELKKRGYKNIDGVDLMPEMLEVAKAKCIYGLLQQGSMGSPECKDLGIGANQYDVAICVGVFTLAHVKSEGFDDLVHVVKPGGLASFAIRELALNAPQYGYREKMDQLCKEGKWKFVAKHHEAAYLSDDTAGAWFFVYQIL</sequence>
<dbReference type="PANTHER" id="PTHR43464:SF23">
    <property type="entry name" value="JUVENILE HORMONE ACID O-METHYLTRANSFERASE"/>
    <property type="match status" value="1"/>
</dbReference>
<dbReference type="Proteomes" id="UP001152795">
    <property type="component" value="Unassembled WGS sequence"/>
</dbReference>
<evidence type="ECO:0000313" key="2">
    <source>
        <dbReference type="Proteomes" id="UP001152795"/>
    </source>
</evidence>
<accession>A0A6S7LC70</accession>
<dbReference type="AlphaFoldDB" id="A0A6S7LC70"/>
<dbReference type="EMBL" id="CACRXK020016629">
    <property type="protein sequence ID" value="CAB4030109.1"/>
    <property type="molecule type" value="Genomic_DNA"/>
</dbReference>
<protein>
    <submittedName>
        <fullName evidence="1">Uncharacterized protein</fullName>
    </submittedName>
</protein>
<organism evidence="1 2">
    <name type="scientific">Paramuricea clavata</name>
    <name type="common">Red gorgonian</name>
    <name type="synonym">Violescent sea-whip</name>
    <dbReference type="NCBI Taxonomy" id="317549"/>
    <lineage>
        <taxon>Eukaryota</taxon>
        <taxon>Metazoa</taxon>
        <taxon>Cnidaria</taxon>
        <taxon>Anthozoa</taxon>
        <taxon>Octocorallia</taxon>
        <taxon>Malacalcyonacea</taxon>
        <taxon>Plexauridae</taxon>
        <taxon>Paramuricea</taxon>
    </lineage>
</organism>
<proteinExistence type="predicted"/>
<dbReference type="GO" id="GO:0010420">
    <property type="term" value="F:polyprenyldihydroxybenzoate methyltransferase activity"/>
    <property type="evidence" value="ECO:0007669"/>
    <property type="project" value="TreeGrafter"/>
</dbReference>
<dbReference type="CDD" id="cd02440">
    <property type="entry name" value="AdoMet_MTases"/>
    <property type="match status" value="1"/>
</dbReference>
<dbReference type="PANTHER" id="PTHR43464">
    <property type="entry name" value="METHYLTRANSFERASE"/>
    <property type="match status" value="1"/>
</dbReference>
<keyword evidence="2" id="KW-1185">Reference proteome</keyword>
<dbReference type="InterPro" id="IPR041698">
    <property type="entry name" value="Methyltransf_25"/>
</dbReference>
<dbReference type="OrthoDB" id="5946438at2759"/>
<dbReference type="SUPFAM" id="SSF53335">
    <property type="entry name" value="S-adenosyl-L-methionine-dependent methyltransferases"/>
    <property type="match status" value="1"/>
</dbReference>
<evidence type="ECO:0000313" key="1">
    <source>
        <dbReference type="EMBL" id="CAB4030109.1"/>
    </source>
</evidence>